<dbReference type="HAMAP" id="MF_00023">
    <property type="entry name" value="SmpB"/>
    <property type="match status" value="1"/>
</dbReference>
<dbReference type="InterPro" id="IPR023620">
    <property type="entry name" value="SmpB"/>
</dbReference>
<comment type="subcellular location">
    <subcellularLocation>
        <location evidence="3">Cytoplasm</location>
    </subcellularLocation>
    <text evidence="3">The tmRNA-SmpB complex associates with stalled 70S ribosomes.</text>
</comment>
<comment type="caution">
    <text evidence="4">The sequence shown here is derived from an EMBL/GenBank/DDBJ whole genome shotgun (WGS) entry which is preliminary data.</text>
</comment>
<evidence type="ECO:0000313" key="4">
    <source>
        <dbReference type="EMBL" id="GIF54148.1"/>
    </source>
</evidence>
<dbReference type="Pfam" id="PF01668">
    <property type="entry name" value="SmpB"/>
    <property type="match status" value="1"/>
</dbReference>
<sequence>MGAGDGPLAHWSVMSRQTPRKLITSNKRARHEYEILKTYEAGLVLRGTEVKALRLGRASLTGAFAQELDGELHLYGLHIAEYAMRGWSDHGPRRTRKLLLHRAEINRILDKIREPGITLVPLALYFENGWAKVELGIARGLREYDKRHAIAERDANREIARAMGRHLKGRTAGRR</sequence>
<dbReference type="PROSITE" id="PS01317">
    <property type="entry name" value="SSRP"/>
    <property type="match status" value="1"/>
</dbReference>
<evidence type="ECO:0000313" key="5">
    <source>
        <dbReference type="Proteomes" id="UP000624325"/>
    </source>
</evidence>
<dbReference type="EMBL" id="BONC01000001">
    <property type="protein sequence ID" value="GIF54148.1"/>
    <property type="molecule type" value="Genomic_DNA"/>
</dbReference>
<comment type="similarity">
    <text evidence="3">Belongs to the SmpB family.</text>
</comment>
<keyword evidence="5" id="KW-1185">Reference proteome</keyword>
<dbReference type="SUPFAM" id="SSF74982">
    <property type="entry name" value="Small protein B (SmpB)"/>
    <property type="match status" value="1"/>
</dbReference>
<dbReference type="Proteomes" id="UP000624325">
    <property type="component" value="Unassembled WGS sequence"/>
</dbReference>
<comment type="function">
    <text evidence="3">Required for rescue of stalled ribosomes mediated by trans-translation. Binds to transfer-messenger RNA (tmRNA), required for stable association of tmRNA with ribosomes. tmRNA and SmpB together mimic tRNA shape, replacing the anticodon stem-loop with SmpB. tmRNA is encoded by the ssrA gene; the 2 termini fold to resemble tRNA(Ala) and it encodes a 'tag peptide', a short internal open reading frame. During trans-translation Ala-aminoacylated tmRNA acts like a tRNA, entering the A-site of stalled ribosomes, displacing the stalled mRNA. The ribosome then switches to translate the ORF on the tmRNA; the nascent peptide is terminated with the 'tag peptide' encoded by the tmRNA and targeted for degradation. The ribosome is freed to recommence translation, which seems to be the essential function of trans-translation.</text>
</comment>
<keyword evidence="1 3" id="KW-0963">Cytoplasm</keyword>
<reference evidence="4 5" key="1">
    <citation type="submission" date="2021-01" db="EMBL/GenBank/DDBJ databases">
        <title>Whole genome shotgun sequence of Asanoa iriomotensis NBRC 100142.</title>
        <authorList>
            <person name="Komaki H."/>
            <person name="Tamura T."/>
        </authorList>
    </citation>
    <scope>NUCLEOTIDE SEQUENCE [LARGE SCALE GENOMIC DNA]</scope>
    <source>
        <strain evidence="4 5">NBRC 100142</strain>
    </source>
</reference>
<evidence type="ECO:0000256" key="1">
    <source>
        <dbReference type="ARBA" id="ARBA00022490"/>
    </source>
</evidence>
<accession>A0ABQ4BUF2</accession>
<proteinExistence type="inferred from homology"/>
<dbReference type="NCBIfam" id="TIGR00086">
    <property type="entry name" value="smpB"/>
    <property type="match status" value="1"/>
</dbReference>
<protein>
    <recommendedName>
        <fullName evidence="3">SsrA-binding protein</fullName>
    </recommendedName>
    <alternativeName>
        <fullName evidence="3">Small protein B</fullName>
    </alternativeName>
</protein>
<dbReference type="PANTHER" id="PTHR30308">
    <property type="entry name" value="TMRNA-BINDING COMPONENT OF TRANS-TRANSLATION TAGGING COMPLEX"/>
    <property type="match status" value="1"/>
</dbReference>
<evidence type="ECO:0000256" key="2">
    <source>
        <dbReference type="ARBA" id="ARBA00022884"/>
    </source>
</evidence>
<organism evidence="4 5">
    <name type="scientific">Asanoa iriomotensis</name>
    <dbReference type="NCBI Taxonomy" id="234613"/>
    <lineage>
        <taxon>Bacteria</taxon>
        <taxon>Bacillati</taxon>
        <taxon>Actinomycetota</taxon>
        <taxon>Actinomycetes</taxon>
        <taxon>Micromonosporales</taxon>
        <taxon>Micromonosporaceae</taxon>
        <taxon>Asanoa</taxon>
    </lineage>
</organism>
<dbReference type="InterPro" id="IPR000037">
    <property type="entry name" value="SsrA-bd_prot"/>
</dbReference>
<gene>
    <name evidence="4" type="primary">smpB_1</name>
    <name evidence="3" type="synonym">smpB</name>
    <name evidence="4" type="ORF">Air01nite_02430</name>
</gene>
<dbReference type="PANTHER" id="PTHR30308:SF2">
    <property type="entry name" value="SSRA-BINDING PROTEIN"/>
    <property type="match status" value="1"/>
</dbReference>
<name>A0ABQ4BUF2_9ACTN</name>
<dbReference type="NCBIfam" id="NF003843">
    <property type="entry name" value="PRK05422.1"/>
    <property type="match status" value="1"/>
</dbReference>
<dbReference type="Gene3D" id="2.40.280.10">
    <property type="match status" value="1"/>
</dbReference>
<keyword evidence="2 3" id="KW-0694">RNA-binding</keyword>
<dbReference type="InterPro" id="IPR020081">
    <property type="entry name" value="SsrA-bd_prot_CS"/>
</dbReference>
<evidence type="ECO:0000256" key="3">
    <source>
        <dbReference type="HAMAP-Rule" id="MF_00023"/>
    </source>
</evidence>
<dbReference type="CDD" id="cd09294">
    <property type="entry name" value="SmpB"/>
    <property type="match status" value="1"/>
</dbReference>